<dbReference type="InterPro" id="IPR028081">
    <property type="entry name" value="Leu-bd"/>
</dbReference>
<dbReference type="EMBL" id="CP040078">
    <property type="protein sequence ID" value="QCP53139.1"/>
    <property type="molecule type" value="Genomic_DNA"/>
</dbReference>
<evidence type="ECO:0000313" key="6">
    <source>
        <dbReference type="Proteomes" id="UP000298656"/>
    </source>
</evidence>
<evidence type="ECO:0000313" key="5">
    <source>
        <dbReference type="EMBL" id="QCP53139.1"/>
    </source>
</evidence>
<dbReference type="Pfam" id="PF13458">
    <property type="entry name" value="Peripla_BP_6"/>
    <property type="match status" value="1"/>
</dbReference>
<reference evidence="5 6" key="1">
    <citation type="submission" date="2019-05" db="EMBL/GenBank/DDBJ databases">
        <title>Burkholderia sp. DHOD12, isolated from subtropical forest soil.</title>
        <authorList>
            <person name="Gao Z.-H."/>
            <person name="Qiu L.-H."/>
        </authorList>
    </citation>
    <scope>NUCLEOTIDE SEQUENCE [LARGE SCALE GENOMIC DNA]</scope>
    <source>
        <strain evidence="5 6">DHOD12</strain>
    </source>
</reference>
<dbReference type="SUPFAM" id="SSF53822">
    <property type="entry name" value="Periplasmic binding protein-like I"/>
    <property type="match status" value="1"/>
</dbReference>
<proteinExistence type="inferred from homology"/>
<feature type="signal peptide" evidence="3">
    <location>
        <begin position="1"/>
        <end position="49"/>
    </location>
</feature>
<dbReference type="AlphaFoldDB" id="A0A4P8J3K7"/>
<dbReference type="Proteomes" id="UP000298656">
    <property type="component" value="Chromosome 2"/>
</dbReference>
<dbReference type="CDD" id="cd06342">
    <property type="entry name" value="PBP1_ABC_LIVBP-like"/>
    <property type="match status" value="1"/>
</dbReference>
<dbReference type="KEGG" id="tvl:FAZ95_29105"/>
<keyword evidence="6" id="KW-1185">Reference proteome</keyword>
<dbReference type="PANTHER" id="PTHR47151:SF2">
    <property type="entry name" value="AMINO ACID BINDING PROTEIN"/>
    <property type="match status" value="1"/>
</dbReference>
<dbReference type="Gene3D" id="3.40.50.2300">
    <property type="match status" value="2"/>
</dbReference>
<evidence type="ECO:0000256" key="3">
    <source>
        <dbReference type="SAM" id="SignalP"/>
    </source>
</evidence>
<accession>A0A4P8J3K7</accession>
<feature type="chain" id="PRO_5020789784" evidence="3">
    <location>
        <begin position="50"/>
        <end position="407"/>
    </location>
</feature>
<evidence type="ECO:0000256" key="2">
    <source>
        <dbReference type="ARBA" id="ARBA00022729"/>
    </source>
</evidence>
<feature type="domain" description="Leucine-binding protein" evidence="4">
    <location>
        <begin position="59"/>
        <end position="397"/>
    </location>
</feature>
<comment type="similarity">
    <text evidence="1">Belongs to the leucine-binding protein family.</text>
</comment>
<gene>
    <name evidence="5" type="ORF">FAZ95_29105</name>
</gene>
<dbReference type="InterPro" id="IPR028082">
    <property type="entry name" value="Peripla_BP_I"/>
</dbReference>
<sequence length="407" mass="43192">MVFRRSACRQRVLSPYISEVRQTVNPTFRSFRLIAGVVALAAIQTSAHAADGTPAVVLIGHAAPLTGQLANMGKDSENAARLAIDEINSRHPVIGGKPVRLQLDSQDDAADPRTGTQVAQKLVDEGVVAVVGDINSGVSIPASRIYSEAQVVQISQGSTNPAFTQQGYKTTFRVVATDALQGPALARYALDALHAKRIAVIDDSTAYGQGLADEFVKAATAHGATIVTREATNDKATDFRAILTKIKGLRPDVIMYGGSDATAGPLVKQAANLGITASVLGGDGACTDKMVSLAGDAIGNVVCSEAGLALSKMPKGQEFERRYTTRYNVPIDAYAPFAYDAVYVIYDAMKRADSTDRAKILAAMPATQYDGVIGKIAFDPHGDLKDAAITIYQFKDKKKTVMDVIKM</sequence>
<dbReference type="OrthoDB" id="9783240at2"/>
<protein>
    <submittedName>
        <fullName evidence="5">Branched-chain amino acid ABC transporter substrate-binding protein</fullName>
    </submittedName>
</protein>
<keyword evidence="2 3" id="KW-0732">Signal</keyword>
<evidence type="ECO:0000256" key="1">
    <source>
        <dbReference type="ARBA" id="ARBA00010062"/>
    </source>
</evidence>
<evidence type="ECO:0000259" key="4">
    <source>
        <dbReference type="Pfam" id="PF13458"/>
    </source>
</evidence>
<dbReference type="PANTHER" id="PTHR47151">
    <property type="entry name" value="LEU/ILE/VAL-BINDING ABC TRANSPORTER SUBUNIT"/>
    <property type="match status" value="1"/>
</dbReference>
<organism evidence="5 6">
    <name type="scientific">Trinickia violacea</name>
    <dbReference type="NCBI Taxonomy" id="2571746"/>
    <lineage>
        <taxon>Bacteria</taxon>
        <taxon>Pseudomonadati</taxon>
        <taxon>Pseudomonadota</taxon>
        <taxon>Betaproteobacteria</taxon>
        <taxon>Burkholderiales</taxon>
        <taxon>Burkholderiaceae</taxon>
        <taxon>Trinickia</taxon>
    </lineage>
</organism>
<name>A0A4P8J3K7_9BURK</name>